<dbReference type="InterPro" id="IPR015273">
    <property type="entry name" value="Cys-tRNA-synt_Ia_DALR"/>
</dbReference>
<feature type="binding site" evidence="12">
    <location>
        <position position="30"/>
    </location>
    <ligand>
        <name>Zn(2+)</name>
        <dbReference type="ChEBI" id="CHEBI:29105"/>
    </ligand>
</feature>
<comment type="catalytic activity">
    <reaction evidence="11 12">
        <text>tRNA(Cys) + L-cysteine + ATP = L-cysteinyl-tRNA(Cys) + AMP + diphosphate</text>
        <dbReference type="Rhea" id="RHEA:17773"/>
        <dbReference type="Rhea" id="RHEA-COMP:9661"/>
        <dbReference type="Rhea" id="RHEA-COMP:9679"/>
        <dbReference type="ChEBI" id="CHEBI:30616"/>
        <dbReference type="ChEBI" id="CHEBI:33019"/>
        <dbReference type="ChEBI" id="CHEBI:35235"/>
        <dbReference type="ChEBI" id="CHEBI:78442"/>
        <dbReference type="ChEBI" id="CHEBI:78517"/>
        <dbReference type="ChEBI" id="CHEBI:456215"/>
        <dbReference type="EC" id="6.1.1.16"/>
    </reaction>
</comment>
<dbReference type="Gene3D" id="1.20.120.1910">
    <property type="entry name" value="Cysteine-tRNA ligase, C-terminal anti-codon recognition domain"/>
    <property type="match status" value="1"/>
</dbReference>
<evidence type="ECO:0000256" key="7">
    <source>
        <dbReference type="ARBA" id="ARBA00022833"/>
    </source>
</evidence>
<evidence type="ECO:0000256" key="5">
    <source>
        <dbReference type="ARBA" id="ARBA00022723"/>
    </source>
</evidence>
<feature type="binding site" evidence="12">
    <location>
        <position position="236"/>
    </location>
    <ligand>
        <name>Zn(2+)</name>
        <dbReference type="ChEBI" id="CHEBI:29105"/>
    </ligand>
</feature>
<evidence type="ECO:0000256" key="3">
    <source>
        <dbReference type="ARBA" id="ARBA00022490"/>
    </source>
</evidence>
<evidence type="ECO:0000313" key="14">
    <source>
        <dbReference type="EMBL" id="MCX2818194.1"/>
    </source>
</evidence>
<dbReference type="InterPro" id="IPR024909">
    <property type="entry name" value="Cys-tRNA/MSH_ligase"/>
</dbReference>
<gene>
    <name evidence="12 14" type="primary">cysS</name>
    <name evidence="14" type="ORF">EGH25_02360</name>
</gene>
<evidence type="ECO:0000256" key="9">
    <source>
        <dbReference type="ARBA" id="ARBA00022917"/>
    </source>
</evidence>
<feature type="short sequence motif" description="'HIGH' region" evidence="12">
    <location>
        <begin position="32"/>
        <end position="42"/>
    </location>
</feature>
<dbReference type="CDD" id="cd00672">
    <property type="entry name" value="CysRS_core"/>
    <property type="match status" value="1"/>
</dbReference>
<evidence type="ECO:0000256" key="8">
    <source>
        <dbReference type="ARBA" id="ARBA00022840"/>
    </source>
</evidence>
<dbReference type="SMART" id="SM00840">
    <property type="entry name" value="DALR_2"/>
    <property type="match status" value="1"/>
</dbReference>
<keyword evidence="3 12" id="KW-0963">Cytoplasm</keyword>
<dbReference type="EMBL" id="RKLV01000002">
    <property type="protein sequence ID" value="MCX2818194.1"/>
    <property type="molecule type" value="Genomic_DNA"/>
</dbReference>
<reference evidence="14" key="1">
    <citation type="submission" date="2022-09" db="EMBL/GenBank/DDBJ databases">
        <title>Haloadaptaus new haloarchaeum isolated from saline soil.</title>
        <authorList>
            <person name="Duran-Viseras A."/>
            <person name="Sanchez-Porro C."/>
            <person name="Ventosa A."/>
        </authorList>
    </citation>
    <scope>NUCLEOTIDE SEQUENCE</scope>
    <source>
        <strain evidence="14">F3-133</strain>
    </source>
</reference>
<evidence type="ECO:0000256" key="10">
    <source>
        <dbReference type="ARBA" id="ARBA00023146"/>
    </source>
</evidence>
<evidence type="ECO:0000256" key="12">
    <source>
        <dbReference type="HAMAP-Rule" id="MF_00041"/>
    </source>
</evidence>
<dbReference type="EC" id="6.1.1.16" evidence="12"/>
<dbReference type="GO" id="GO:0005524">
    <property type="term" value="F:ATP binding"/>
    <property type="evidence" value="ECO:0007669"/>
    <property type="project" value="UniProtKB-UniRule"/>
</dbReference>
<dbReference type="Pfam" id="PF09190">
    <property type="entry name" value="DALR_2"/>
    <property type="match status" value="1"/>
</dbReference>
<evidence type="ECO:0000256" key="11">
    <source>
        <dbReference type="ARBA" id="ARBA00047398"/>
    </source>
</evidence>
<evidence type="ECO:0000256" key="6">
    <source>
        <dbReference type="ARBA" id="ARBA00022741"/>
    </source>
</evidence>
<feature type="binding site" evidence="12">
    <location>
        <position position="271"/>
    </location>
    <ligand>
        <name>ATP</name>
        <dbReference type="ChEBI" id="CHEBI:30616"/>
    </ligand>
</feature>
<comment type="caution">
    <text evidence="14">The sequence shown here is derived from an EMBL/GenBank/DDBJ whole genome shotgun (WGS) entry which is preliminary data.</text>
</comment>
<comment type="similarity">
    <text evidence="2 12">Belongs to the class-I aminoacyl-tRNA synthetase family.</text>
</comment>
<dbReference type="NCBIfam" id="TIGR00435">
    <property type="entry name" value="cysS"/>
    <property type="match status" value="1"/>
</dbReference>
<dbReference type="InterPro" id="IPR014729">
    <property type="entry name" value="Rossmann-like_a/b/a_fold"/>
</dbReference>
<keyword evidence="4 12" id="KW-0436">Ligase</keyword>
<evidence type="ECO:0000256" key="2">
    <source>
        <dbReference type="ARBA" id="ARBA00005594"/>
    </source>
</evidence>
<dbReference type="RefSeq" id="WP_266085900.1">
    <property type="nucleotide sequence ID" value="NZ_RKLV01000002.1"/>
</dbReference>
<dbReference type="GO" id="GO:0004817">
    <property type="term" value="F:cysteine-tRNA ligase activity"/>
    <property type="evidence" value="ECO:0007669"/>
    <property type="project" value="UniProtKB-UniRule"/>
</dbReference>
<evidence type="ECO:0000259" key="13">
    <source>
        <dbReference type="SMART" id="SM00840"/>
    </source>
</evidence>
<keyword evidence="8 12" id="KW-0067">ATP-binding</keyword>
<feature type="short sequence motif" description="'KMSKS' region" evidence="12">
    <location>
        <begin position="268"/>
        <end position="272"/>
    </location>
</feature>
<dbReference type="SUPFAM" id="SSF52374">
    <property type="entry name" value="Nucleotidylyl transferase"/>
    <property type="match status" value="1"/>
</dbReference>
<sequence>MTQLRLSNTLSGDTEVFEPLDDDRVLLYVCGLTVSDDPHLGHARTWVSFDVLHRYLEYKGYDVEHVENVTDVDDKIIRRAEEEGKTAGEVAARYAEQVYDDMVALNLRRVDVRPHVTEHVDDIVRMVERLVERGYAYEAEDGVYFDVSEFDAYGKLSGQRVDQLEQGEEGTTKEAPEDFALWKLADGEAPDEEPTWESPWGEGRPGWHIECSAMSTTHLGETIDIHGGGRDLVFPHHENEIAQTEAATGEEFTRYWLHVGSLRVDDEKMSSSLGNFWTVHEALEEYDANEIRGFLLGTRYTKPQRFTRDALDDGAARWERLRNGYRTCEEAMDSEEARAKETDGALRDATEEAREAFVEAMDDDLNTPEALAALDGIVDAVNAEVEEPPYDYAGLFCAWRALDELAGDVLGFDFSRDGDTARVVGSVLALREEMRDEGEYETADALRDALEDAGAEVQDTDDGATYRL</sequence>
<name>A0A9Q4GFI7_9EURY</name>
<dbReference type="HAMAP" id="MF_00041">
    <property type="entry name" value="Cys_tRNA_synth"/>
    <property type="match status" value="1"/>
</dbReference>
<keyword evidence="9 12" id="KW-0648">Protein biosynthesis</keyword>
<dbReference type="Pfam" id="PF01406">
    <property type="entry name" value="tRNA-synt_1e"/>
    <property type="match status" value="1"/>
</dbReference>
<dbReference type="PANTHER" id="PTHR10890:SF3">
    <property type="entry name" value="CYSTEINE--TRNA LIGASE, CYTOPLASMIC"/>
    <property type="match status" value="1"/>
</dbReference>
<keyword evidence="5 12" id="KW-0479">Metal-binding</keyword>
<dbReference type="FunFam" id="3.40.50.620:FF:000130">
    <property type="entry name" value="Cysteine--tRNA ligase"/>
    <property type="match status" value="1"/>
</dbReference>
<comment type="subcellular location">
    <subcellularLocation>
        <location evidence="1 12">Cytoplasm</location>
    </subcellularLocation>
</comment>
<evidence type="ECO:0000256" key="1">
    <source>
        <dbReference type="ARBA" id="ARBA00004496"/>
    </source>
</evidence>
<dbReference type="PRINTS" id="PR00983">
    <property type="entry name" value="TRNASYNTHCYS"/>
</dbReference>
<feature type="domain" description="Cysteinyl-tRNA synthetase class Ia DALR" evidence="13">
    <location>
        <begin position="356"/>
        <end position="422"/>
    </location>
</feature>
<dbReference type="Proteomes" id="UP001149411">
    <property type="component" value="Unassembled WGS sequence"/>
</dbReference>
<keyword evidence="7 12" id="KW-0862">Zinc</keyword>
<accession>A0A9Q4GFI7</accession>
<dbReference type="InterPro" id="IPR015803">
    <property type="entry name" value="Cys-tRNA-ligase"/>
</dbReference>
<dbReference type="GO" id="GO:0005737">
    <property type="term" value="C:cytoplasm"/>
    <property type="evidence" value="ECO:0007669"/>
    <property type="project" value="UniProtKB-SubCell"/>
</dbReference>
<dbReference type="Gene3D" id="3.40.50.620">
    <property type="entry name" value="HUPs"/>
    <property type="match status" value="1"/>
</dbReference>
<organism evidence="14 15">
    <name type="scientific">Halorutilus salinus</name>
    <dbReference type="NCBI Taxonomy" id="2487751"/>
    <lineage>
        <taxon>Archaea</taxon>
        <taxon>Methanobacteriati</taxon>
        <taxon>Methanobacteriota</taxon>
        <taxon>Stenosarchaea group</taxon>
        <taxon>Halobacteria</taxon>
        <taxon>Halorutilales</taxon>
        <taxon>Halorutilaceae</taxon>
        <taxon>Halorutilus</taxon>
    </lineage>
</organism>
<dbReference type="GO" id="GO:0008270">
    <property type="term" value="F:zinc ion binding"/>
    <property type="evidence" value="ECO:0007669"/>
    <property type="project" value="UniProtKB-UniRule"/>
</dbReference>
<dbReference type="SUPFAM" id="SSF47323">
    <property type="entry name" value="Anticodon-binding domain of a subclass of class I aminoacyl-tRNA synthetases"/>
    <property type="match status" value="1"/>
</dbReference>
<feature type="binding site" evidence="12">
    <location>
        <position position="240"/>
    </location>
    <ligand>
        <name>Zn(2+)</name>
        <dbReference type="ChEBI" id="CHEBI:29105"/>
    </ligand>
</feature>
<keyword evidence="15" id="KW-1185">Reference proteome</keyword>
<dbReference type="GO" id="GO:0006423">
    <property type="term" value="P:cysteinyl-tRNA aminoacylation"/>
    <property type="evidence" value="ECO:0007669"/>
    <property type="project" value="UniProtKB-UniRule"/>
</dbReference>
<dbReference type="InterPro" id="IPR032678">
    <property type="entry name" value="tRNA-synt_1_cat_dom"/>
</dbReference>
<evidence type="ECO:0000313" key="15">
    <source>
        <dbReference type="Proteomes" id="UP001149411"/>
    </source>
</evidence>
<proteinExistence type="inferred from homology"/>
<dbReference type="AlphaFoldDB" id="A0A9Q4GFI7"/>
<dbReference type="InterPro" id="IPR009080">
    <property type="entry name" value="tRNAsynth_Ia_anticodon-bd"/>
</dbReference>
<keyword evidence="6 12" id="KW-0547">Nucleotide-binding</keyword>
<protein>
    <recommendedName>
        <fullName evidence="12">Cysteine--tRNA ligase</fullName>
        <ecNumber evidence="12">6.1.1.16</ecNumber>
    </recommendedName>
    <alternativeName>
        <fullName evidence="12">Cysteinyl-tRNA synthetase</fullName>
        <shortName evidence="12">CysRS</shortName>
    </alternativeName>
</protein>
<feature type="binding site" evidence="12">
    <location>
        <position position="211"/>
    </location>
    <ligand>
        <name>Zn(2+)</name>
        <dbReference type="ChEBI" id="CHEBI:29105"/>
    </ligand>
</feature>
<evidence type="ECO:0000256" key="4">
    <source>
        <dbReference type="ARBA" id="ARBA00022598"/>
    </source>
</evidence>
<dbReference type="PANTHER" id="PTHR10890">
    <property type="entry name" value="CYSTEINYL-TRNA SYNTHETASE"/>
    <property type="match status" value="1"/>
</dbReference>
<comment type="cofactor">
    <cofactor evidence="12">
        <name>Zn(2+)</name>
        <dbReference type="ChEBI" id="CHEBI:29105"/>
    </cofactor>
    <text evidence="12">Binds 1 zinc ion per subunit.</text>
</comment>
<keyword evidence="10 12" id="KW-0030">Aminoacyl-tRNA synthetase</keyword>